<dbReference type="Proteomes" id="UP000198582">
    <property type="component" value="Unassembled WGS sequence"/>
</dbReference>
<keyword evidence="1" id="KW-0812">Transmembrane</keyword>
<protein>
    <submittedName>
        <fullName evidence="2">Uncharacterized protein</fullName>
    </submittedName>
</protein>
<dbReference type="EMBL" id="FOEF01000008">
    <property type="protein sequence ID" value="SEP41367.1"/>
    <property type="molecule type" value="Genomic_DNA"/>
</dbReference>
<proteinExistence type="predicted"/>
<evidence type="ECO:0000313" key="3">
    <source>
        <dbReference type="Proteomes" id="UP000198582"/>
    </source>
</evidence>
<feature type="transmembrane region" description="Helical" evidence="1">
    <location>
        <begin position="54"/>
        <end position="73"/>
    </location>
</feature>
<keyword evidence="1" id="KW-1133">Transmembrane helix</keyword>
<name>A0A1H8XNI1_9PSEU</name>
<gene>
    <name evidence="2" type="ORF">SAMN04489732_108133</name>
</gene>
<accession>A0A1H8XNI1</accession>
<keyword evidence="3" id="KW-1185">Reference proteome</keyword>
<dbReference type="AlphaFoldDB" id="A0A1H8XNI1"/>
<keyword evidence="1" id="KW-0472">Membrane</keyword>
<reference evidence="2 3" key="1">
    <citation type="submission" date="2016-10" db="EMBL/GenBank/DDBJ databases">
        <authorList>
            <person name="de Groot N.N."/>
        </authorList>
    </citation>
    <scope>NUCLEOTIDE SEQUENCE [LARGE SCALE GENOMIC DNA]</scope>
    <source>
        <strain evidence="2 3">DSM 44993</strain>
    </source>
</reference>
<sequence length="90" mass="10715">MCLHIKALFDKFDRVAVGNRLRDDLLSSPRYRVLEVFLRKYVGRTAGKDNSRNYRLVLANFKSYFVFILAYIFEVIDIDKLNWYISLESD</sequence>
<organism evidence="2 3">
    <name type="scientific">Amycolatopsis saalfeldensis</name>
    <dbReference type="NCBI Taxonomy" id="394193"/>
    <lineage>
        <taxon>Bacteria</taxon>
        <taxon>Bacillati</taxon>
        <taxon>Actinomycetota</taxon>
        <taxon>Actinomycetes</taxon>
        <taxon>Pseudonocardiales</taxon>
        <taxon>Pseudonocardiaceae</taxon>
        <taxon>Amycolatopsis</taxon>
    </lineage>
</organism>
<evidence type="ECO:0000313" key="2">
    <source>
        <dbReference type="EMBL" id="SEP41367.1"/>
    </source>
</evidence>
<evidence type="ECO:0000256" key="1">
    <source>
        <dbReference type="SAM" id="Phobius"/>
    </source>
</evidence>